<protein>
    <submittedName>
        <fullName evidence="5">Cysteine proteinase</fullName>
    </submittedName>
</protein>
<dbReference type="CDD" id="cd02674">
    <property type="entry name" value="Peptidase_C19R"/>
    <property type="match status" value="1"/>
</dbReference>
<dbReference type="EMBL" id="ML991772">
    <property type="protein sequence ID" value="KAF2239718.1"/>
    <property type="molecule type" value="Genomic_DNA"/>
</dbReference>
<dbReference type="FunFam" id="3.90.70.10:FF:000125">
    <property type="entry name" value="Ubiquitin C-terminal hydrolase, putative"/>
    <property type="match status" value="1"/>
</dbReference>
<dbReference type="Pfam" id="PF00581">
    <property type="entry name" value="Rhodanese"/>
    <property type="match status" value="1"/>
</dbReference>
<dbReference type="Pfam" id="PF00443">
    <property type="entry name" value="UCH"/>
    <property type="match status" value="1"/>
</dbReference>
<dbReference type="Gene3D" id="3.90.70.10">
    <property type="entry name" value="Cysteine proteinases"/>
    <property type="match status" value="1"/>
</dbReference>
<evidence type="ECO:0000313" key="6">
    <source>
        <dbReference type="Proteomes" id="UP000800092"/>
    </source>
</evidence>
<feature type="compositionally biased region" description="Polar residues" evidence="2">
    <location>
        <begin position="319"/>
        <end position="334"/>
    </location>
</feature>
<dbReference type="SUPFAM" id="SSF54001">
    <property type="entry name" value="Cysteine proteinases"/>
    <property type="match status" value="1"/>
</dbReference>
<feature type="compositionally biased region" description="Polar residues" evidence="2">
    <location>
        <begin position="380"/>
        <end position="424"/>
    </location>
</feature>
<dbReference type="InterPro" id="IPR001763">
    <property type="entry name" value="Rhodanese-like_dom"/>
</dbReference>
<feature type="region of interest" description="Disordered" evidence="2">
    <location>
        <begin position="1"/>
        <end position="55"/>
    </location>
</feature>
<dbReference type="PANTHER" id="PTHR21646">
    <property type="entry name" value="UBIQUITIN CARBOXYL-TERMINAL HYDROLASE"/>
    <property type="match status" value="1"/>
</dbReference>
<feature type="compositionally biased region" description="Basic and acidic residues" evidence="2">
    <location>
        <begin position="180"/>
        <end position="191"/>
    </location>
</feature>
<feature type="domain" description="Rhodanese" evidence="3">
    <location>
        <begin position="471"/>
        <end position="491"/>
    </location>
</feature>
<name>A0A6A6HPK1_VIRVR</name>
<dbReference type="InterPro" id="IPR001394">
    <property type="entry name" value="Peptidase_C19_UCH"/>
</dbReference>
<dbReference type="InterPro" id="IPR050185">
    <property type="entry name" value="Ub_carboxyl-term_hydrolase"/>
</dbReference>
<feature type="compositionally biased region" description="Pro residues" evidence="2">
    <location>
        <begin position="714"/>
        <end position="738"/>
    </location>
</feature>
<sequence length="1154" mass="129049">MSAAAPLPPPPSPPRSARASAGYGESYGVNSVNGHSKQWPGANGGGPTSHGRSPPYMPHILDLQARATQAINPYASISALLNQALESARAAEANVEFRRPDLAYIEYLTASDIVLNIIPRHKDAPALQGDRGRLHRQNKDLKKKLDAQHEQFAKIKDIIVNDNRRSGVQPTGRISVVTDSRSRPTSRDSVHSFHSSHAPASEQGHLFMPDGPVYEERYSPRRGANHTSVGSVSDVPSGRSTPSKTRPPVHPKPEGMHGQILQYSSTESSGQPRPAPVDALGERFARLRTSGISVDTIPPSLRPGTSSSQRSLAVDSPVTMPSPSSWESAASFGNQAAVPHPSTRLIGPRGMPQGSSGPPHPPKLPLDVHIANAMPKAPSPTYSPARNMPTPASINPPRTTARSMVSTGRRTSSVVASTESSRQPSIDEESVSSYFPPSARGPLANRPTRGHSLNLSSETQIPAEKLYDFLRMYAVLLIDVRPRVEYDEGHIWSQSIMCIEPTGLRPNMSAEELQDSLIISPDAEQEMFDRRDQYDLVVYYDRTTITDSYLSNNSEKTDREAALRWLHDALSEFNQEKPLRRPPILLSGGIEAWADLVGDQALKTSDTAVQVRAQKSEKAARRLGRVPVARESSLLVQKRRLRDYNPLDAEEERKWEEKARIESVSVERPPPGEDDEEQPENATPIVRSYEDYLRRFPEVSALEQQSMVAAQPPERLPPPMPSYQPPPVPQVPTRPAPAAPRVSYSGVHDRSVSSNAPVSRSTHLPSYIPPQNLPQNLRLPRTGLVNFGVTCYMNATLQCLSATAPLSLFFRDDAFRSFVQKDNWKGSRGLMPEFFAIVIRSLWKGDVSAIRPSSFRGFCSRLNQEWGIDRQQDAKEFFDFLIDVLHEDLNTNWSRAPLRTLTSEEEARRERLPKFSVSKTEWQRYLHREQSYLTNLFAGQHASRLRCMTCNFTSTTYEAFYSISVEIPRSGTGDIRDCLRHYCAEERLSDDDVWKCPRCNKEREATKQITITRAPQFLVVHFKRFSASRTESARKVRTPVDFPLHGLDLEPYMLPPPLPEESDFIARNYGPEQLKPDQAMSPPQVYDAYAVMRHLGTTMTSGHYVALVKDQARQCWRQFNDAKVDDFEPSRLREGAKLQNEQAYIVFFQRVPAR</sequence>
<evidence type="ECO:0000259" key="4">
    <source>
        <dbReference type="PROSITE" id="PS50235"/>
    </source>
</evidence>
<evidence type="ECO:0000259" key="3">
    <source>
        <dbReference type="PROSITE" id="PS50206"/>
    </source>
</evidence>
<dbReference type="SUPFAM" id="SSF52821">
    <property type="entry name" value="Rhodanese/Cell cycle control phosphatase"/>
    <property type="match status" value="1"/>
</dbReference>
<dbReference type="OrthoDB" id="292964at2759"/>
<dbReference type="InterPro" id="IPR036873">
    <property type="entry name" value="Rhodanese-like_dom_sf"/>
</dbReference>
<dbReference type="GO" id="GO:0016579">
    <property type="term" value="P:protein deubiquitination"/>
    <property type="evidence" value="ECO:0007669"/>
    <property type="project" value="InterPro"/>
</dbReference>
<feature type="region of interest" description="Disordered" evidence="2">
    <location>
        <begin position="711"/>
        <end position="769"/>
    </location>
</feature>
<feature type="compositionally biased region" description="Polar residues" evidence="2">
    <location>
        <begin position="752"/>
        <end position="764"/>
    </location>
</feature>
<dbReference type="PANTHER" id="PTHR21646:SF23">
    <property type="entry name" value="UBIQUITIN CARBOXYL-TERMINAL HYDROLASE USP2"/>
    <property type="match status" value="1"/>
</dbReference>
<dbReference type="GO" id="GO:0004843">
    <property type="term" value="F:cysteine-type deubiquitinase activity"/>
    <property type="evidence" value="ECO:0007669"/>
    <property type="project" value="InterPro"/>
</dbReference>
<evidence type="ECO:0000313" key="5">
    <source>
        <dbReference type="EMBL" id="KAF2239718.1"/>
    </source>
</evidence>
<evidence type="ECO:0000256" key="2">
    <source>
        <dbReference type="SAM" id="MobiDB-lite"/>
    </source>
</evidence>
<feature type="region of interest" description="Disordered" evidence="2">
    <location>
        <begin position="163"/>
        <end position="257"/>
    </location>
</feature>
<dbReference type="Gene3D" id="3.40.250.10">
    <property type="entry name" value="Rhodanese-like domain"/>
    <property type="match status" value="1"/>
</dbReference>
<proteinExistence type="inferred from homology"/>
<dbReference type="AlphaFoldDB" id="A0A6A6HPK1"/>
<evidence type="ECO:0000256" key="1">
    <source>
        <dbReference type="ARBA" id="ARBA00009085"/>
    </source>
</evidence>
<comment type="similarity">
    <text evidence="1">Belongs to the peptidase C19 family.</text>
</comment>
<feature type="region of interest" description="Disordered" evidence="2">
    <location>
        <begin position="295"/>
        <end position="451"/>
    </location>
</feature>
<feature type="region of interest" description="Disordered" evidence="2">
    <location>
        <begin position="651"/>
        <end position="683"/>
    </location>
</feature>
<feature type="compositionally biased region" description="Basic and acidic residues" evidence="2">
    <location>
        <begin position="651"/>
        <end position="661"/>
    </location>
</feature>
<organism evidence="5 6">
    <name type="scientific">Viridothelium virens</name>
    <name type="common">Speckled blister lichen</name>
    <name type="synonym">Trypethelium virens</name>
    <dbReference type="NCBI Taxonomy" id="1048519"/>
    <lineage>
        <taxon>Eukaryota</taxon>
        <taxon>Fungi</taxon>
        <taxon>Dikarya</taxon>
        <taxon>Ascomycota</taxon>
        <taxon>Pezizomycotina</taxon>
        <taxon>Dothideomycetes</taxon>
        <taxon>Dothideomycetes incertae sedis</taxon>
        <taxon>Trypetheliales</taxon>
        <taxon>Trypetheliaceae</taxon>
        <taxon>Viridothelium</taxon>
    </lineage>
</organism>
<feature type="compositionally biased region" description="Pro residues" evidence="2">
    <location>
        <begin position="1"/>
        <end position="14"/>
    </location>
</feature>
<dbReference type="PROSITE" id="PS50235">
    <property type="entry name" value="USP_3"/>
    <property type="match status" value="1"/>
</dbReference>
<feature type="domain" description="USP" evidence="4">
    <location>
        <begin position="782"/>
        <end position="1151"/>
    </location>
</feature>
<dbReference type="PROSITE" id="PS50206">
    <property type="entry name" value="RHODANESE_3"/>
    <property type="match status" value="1"/>
</dbReference>
<dbReference type="Proteomes" id="UP000800092">
    <property type="component" value="Unassembled WGS sequence"/>
</dbReference>
<dbReference type="InterPro" id="IPR028889">
    <property type="entry name" value="USP"/>
</dbReference>
<reference evidence="5" key="1">
    <citation type="journal article" date="2020" name="Stud. Mycol.">
        <title>101 Dothideomycetes genomes: a test case for predicting lifestyles and emergence of pathogens.</title>
        <authorList>
            <person name="Haridas S."/>
            <person name="Albert R."/>
            <person name="Binder M."/>
            <person name="Bloem J."/>
            <person name="Labutti K."/>
            <person name="Salamov A."/>
            <person name="Andreopoulos B."/>
            <person name="Baker S."/>
            <person name="Barry K."/>
            <person name="Bills G."/>
            <person name="Bluhm B."/>
            <person name="Cannon C."/>
            <person name="Castanera R."/>
            <person name="Culley D."/>
            <person name="Daum C."/>
            <person name="Ezra D."/>
            <person name="Gonzalez J."/>
            <person name="Henrissat B."/>
            <person name="Kuo A."/>
            <person name="Liang C."/>
            <person name="Lipzen A."/>
            <person name="Lutzoni F."/>
            <person name="Magnuson J."/>
            <person name="Mondo S."/>
            <person name="Nolan M."/>
            <person name="Ohm R."/>
            <person name="Pangilinan J."/>
            <person name="Park H.-J."/>
            <person name="Ramirez L."/>
            <person name="Alfaro M."/>
            <person name="Sun H."/>
            <person name="Tritt A."/>
            <person name="Yoshinaga Y."/>
            <person name="Zwiers L.-H."/>
            <person name="Turgeon B."/>
            <person name="Goodwin S."/>
            <person name="Spatafora J."/>
            <person name="Crous P."/>
            <person name="Grigoriev I."/>
        </authorList>
    </citation>
    <scope>NUCLEOTIDE SEQUENCE</scope>
    <source>
        <strain evidence="5">Tuck. ex Michener</strain>
    </source>
</reference>
<gene>
    <name evidence="5" type="ORF">EV356DRAFT_499930</name>
</gene>
<accession>A0A6A6HPK1</accession>
<dbReference type="InterPro" id="IPR038765">
    <property type="entry name" value="Papain-like_cys_pep_sf"/>
</dbReference>
<keyword evidence="6" id="KW-1185">Reference proteome</keyword>